<keyword evidence="1" id="KW-0808">Transferase</keyword>
<evidence type="ECO:0000313" key="1">
    <source>
        <dbReference type="EMBL" id="MFD1464116.1"/>
    </source>
</evidence>
<dbReference type="PANTHER" id="PTHR31143">
    <property type="match status" value="1"/>
</dbReference>
<dbReference type="Gene3D" id="3.40.630.30">
    <property type="match status" value="1"/>
</dbReference>
<dbReference type="Pfam" id="PF12746">
    <property type="entry name" value="GNAT_acetyltran"/>
    <property type="match status" value="1"/>
</dbReference>
<protein>
    <submittedName>
        <fullName evidence="1">GNAT family N-acetyltransferase</fullName>
        <ecNumber evidence="1">2.3.1.-</ecNumber>
    </submittedName>
</protein>
<keyword evidence="2" id="KW-1185">Reference proteome</keyword>
<dbReference type="EMBL" id="JBHTNZ010000069">
    <property type="protein sequence ID" value="MFD1464116.1"/>
    <property type="molecule type" value="Genomic_DNA"/>
</dbReference>
<proteinExistence type="predicted"/>
<name>A0ABW4DJV4_9BACL</name>
<dbReference type="InterPro" id="IPR027365">
    <property type="entry name" value="GNAT_acetyltra_YdfB-like"/>
</dbReference>
<gene>
    <name evidence="1" type="ORF">ACFQ5D_22815</name>
</gene>
<sequence>MIEYSTSLIAGRSIIRENKGNILPTFAYSVLDNYITGEIVIDECSALIGTSAGIYVVVGNEKNDKFLDLLMVKFKSRKIANQRFTLFSSSLNWDNRIKKLFGAELKQLQRYSFKFNEDNFSKLSKTNLPDNFQLNMTNEESIHGNRNFYIEYIIKYWGTVENFMTKGFGFSVTQNNVHAGECVSIFSSLGFAEIDIVTNDHFRGRGLAQCTSEAFILECLNRKLTPKWDCDIHNLASINLARKLSFANPEKYSVFVRK</sequence>
<keyword evidence="1" id="KW-0012">Acyltransferase</keyword>
<dbReference type="GO" id="GO:0016746">
    <property type="term" value="F:acyltransferase activity"/>
    <property type="evidence" value="ECO:0007669"/>
    <property type="project" value="UniProtKB-KW"/>
</dbReference>
<dbReference type="PANTHER" id="PTHR31143:SF2">
    <property type="entry name" value="FR47-LIKE DOMAIN-CONTAINING PROTEIN-RELATED"/>
    <property type="match status" value="1"/>
</dbReference>
<organism evidence="1 2">
    <name type="scientific">Paenibacillus farraposensis</name>
    <dbReference type="NCBI Taxonomy" id="2807095"/>
    <lineage>
        <taxon>Bacteria</taxon>
        <taxon>Bacillati</taxon>
        <taxon>Bacillota</taxon>
        <taxon>Bacilli</taxon>
        <taxon>Bacillales</taxon>
        <taxon>Paenibacillaceae</taxon>
        <taxon>Paenibacillus</taxon>
    </lineage>
</organism>
<accession>A0ABW4DJV4</accession>
<dbReference type="Proteomes" id="UP001597340">
    <property type="component" value="Unassembled WGS sequence"/>
</dbReference>
<comment type="caution">
    <text evidence="1">The sequence shown here is derived from an EMBL/GenBank/DDBJ whole genome shotgun (WGS) entry which is preliminary data.</text>
</comment>
<dbReference type="SUPFAM" id="SSF55729">
    <property type="entry name" value="Acyl-CoA N-acyltransferases (Nat)"/>
    <property type="match status" value="1"/>
</dbReference>
<dbReference type="InterPro" id="IPR016181">
    <property type="entry name" value="Acyl_CoA_acyltransferase"/>
</dbReference>
<reference evidence="2" key="1">
    <citation type="journal article" date="2019" name="Int. J. Syst. Evol. Microbiol.">
        <title>The Global Catalogue of Microorganisms (GCM) 10K type strain sequencing project: providing services to taxonomists for standard genome sequencing and annotation.</title>
        <authorList>
            <consortium name="The Broad Institute Genomics Platform"/>
            <consortium name="The Broad Institute Genome Sequencing Center for Infectious Disease"/>
            <person name="Wu L."/>
            <person name="Ma J."/>
        </authorList>
    </citation>
    <scope>NUCLEOTIDE SEQUENCE [LARGE SCALE GENOMIC DNA]</scope>
    <source>
        <strain evidence="2">CCM 9147</strain>
    </source>
</reference>
<dbReference type="EC" id="2.3.1.-" evidence="1"/>
<evidence type="ECO:0000313" key="2">
    <source>
        <dbReference type="Proteomes" id="UP001597340"/>
    </source>
</evidence>